<dbReference type="AlphaFoldDB" id="A0A382ZBB4"/>
<protein>
    <recommendedName>
        <fullName evidence="3">SHOCT domain-containing protein</fullName>
    </recommendedName>
</protein>
<evidence type="ECO:0000256" key="1">
    <source>
        <dbReference type="SAM" id="MobiDB-lite"/>
    </source>
</evidence>
<feature type="compositionally biased region" description="Basic and acidic residues" evidence="1">
    <location>
        <begin position="62"/>
        <end position="80"/>
    </location>
</feature>
<evidence type="ECO:0000313" key="2">
    <source>
        <dbReference type="EMBL" id="SVD92816.1"/>
    </source>
</evidence>
<organism evidence="2">
    <name type="scientific">marine metagenome</name>
    <dbReference type="NCBI Taxonomy" id="408172"/>
    <lineage>
        <taxon>unclassified sequences</taxon>
        <taxon>metagenomes</taxon>
        <taxon>ecological metagenomes</taxon>
    </lineage>
</organism>
<name>A0A382ZBB4_9ZZZZ</name>
<accession>A0A382ZBB4</accession>
<proteinExistence type="predicted"/>
<sequence length="106" mass="12194">MVVKKVVRKRKKNETEDALNKVMGSEELEIAAVILKELAERKERKSKIENKEKGLQKTSQGEPRKLETATKPEGDKTKRLKELTELNKMGILSTTEFEKLKEDLIN</sequence>
<reference evidence="2" key="1">
    <citation type="submission" date="2018-05" db="EMBL/GenBank/DDBJ databases">
        <authorList>
            <person name="Lanie J.A."/>
            <person name="Ng W.-L."/>
            <person name="Kazmierczak K.M."/>
            <person name="Andrzejewski T.M."/>
            <person name="Davidsen T.M."/>
            <person name="Wayne K.J."/>
            <person name="Tettelin H."/>
            <person name="Glass J.I."/>
            <person name="Rusch D."/>
            <person name="Podicherti R."/>
            <person name="Tsui H.-C.T."/>
            <person name="Winkler M.E."/>
        </authorList>
    </citation>
    <scope>NUCLEOTIDE SEQUENCE</scope>
</reference>
<feature type="compositionally biased region" description="Basic and acidic residues" evidence="1">
    <location>
        <begin position="45"/>
        <end position="55"/>
    </location>
</feature>
<feature type="region of interest" description="Disordered" evidence="1">
    <location>
        <begin position="45"/>
        <end position="80"/>
    </location>
</feature>
<evidence type="ECO:0008006" key="3">
    <source>
        <dbReference type="Google" id="ProtNLM"/>
    </source>
</evidence>
<gene>
    <name evidence="2" type="ORF">METZ01_LOCUS445670</name>
</gene>
<dbReference type="EMBL" id="UINC01182544">
    <property type="protein sequence ID" value="SVD92816.1"/>
    <property type="molecule type" value="Genomic_DNA"/>
</dbReference>